<dbReference type="Proteomes" id="UP001160148">
    <property type="component" value="Unassembled WGS sequence"/>
</dbReference>
<reference evidence="1 2" key="1">
    <citation type="submission" date="2023-01" db="EMBL/GenBank/DDBJ databases">
        <authorList>
            <person name="Whitehead M."/>
        </authorList>
    </citation>
    <scope>NUCLEOTIDE SEQUENCE [LARGE SCALE GENOMIC DNA]</scope>
</reference>
<protein>
    <submittedName>
        <fullName evidence="1">Uncharacterized protein</fullName>
    </submittedName>
</protein>
<comment type="caution">
    <text evidence="1">The sequence shown here is derived from an EMBL/GenBank/DDBJ whole genome shotgun (WGS) entry which is preliminary data.</text>
</comment>
<dbReference type="EMBL" id="CARXXK010000927">
    <property type="protein sequence ID" value="CAI6371363.1"/>
    <property type="molecule type" value="Genomic_DNA"/>
</dbReference>
<gene>
    <name evidence="1" type="ORF">MEUPH1_LOCUS25374</name>
</gene>
<organism evidence="1 2">
    <name type="scientific">Macrosiphum euphorbiae</name>
    <name type="common">potato aphid</name>
    <dbReference type="NCBI Taxonomy" id="13131"/>
    <lineage>
        <taxon>Eukaryota</taxon>
        <taxon>Metazoa</taxon>
        <taxon>Ecdysozoa</taxon>
        <taxon>Arthropoda</taxon>
        <taxon>Hexapoda</taxon>
        <taxon>Insecta</taxon>
        <taxon>Pterygota</taxon>
        <taxon>Neoptera</taxon>
        <taxon>Paraneoptera</taxon>
        <taxon>Hemiptera</taxon>
        <taxon>Sternorrhyncha</taxon>
        <taxon>Aphidomorpha</taxon>
        <taxon>Aphidoidea</taxon>
        <taxon>Aphididae</taxon>
        <taxon>Macrosiphini</taxon>
        <taxon>Macrosiphum</taxon>
    </lineage>
</organism>
<accession>A0AAV0XSN0</accession>
<proteinExistence type="predicted"/>
<name>A0AAV0XSN0_9HEMI</name>
<evidence type="ECO:0000313" key="2">
    <source>
        <dbReference type="Proteomes" id="UP001160148"/>
    </source>
</evidence>
<keyword evidence="2" id="KW-1185">Reference proteome</keyword>
<evidence type="ECO:0000313" key="1">
    <source>
        <dbReference type="EMBL" id="CAI6371363.1"/>
    </source>
</evidence>
<dbReference type="AlphaFoldDB" id="A0AAV0XSN0"/>
<sequence>MVETSQEKAAREQRLAVRAKTISLLNREGTVNRNKALAETAARVHDNLNLLPNFLIAAGDLDSLWTSFVSHNQAVLDALLDLDLTSEFSTQLETEIRSLYISVVTVVEQHTPKSETVSLDGSANGSRHNVPGSTQYPVYQKYRYPLSVVI</sequence>